<sequence length="50" mass="5606">MLRLKFQRAAVGDNTKIFFQLFLGHPDTIIGNGQGSSFLIRNNVDRVVIS</sequence>
<name>A0A645FY31_9ZZZZ</name>
<accession>A0A645FY31</accession>
<organism evidence="1">
    <name type="scientific">bioreactor metagenome</name>
    <dbReference type="NCBI Taxonomy" id="1076179"/>
    <lineage>
        <taxon>unclassified sequences</taxon>
        <taxon>metagenomes</taxon>
        <taxon>ecological metagenomes</taxon>
    </lineage>
</organism>
<reference evidence="1" key="1">
    <citation type="submission" date="2019-08" db="EMBL/GenBank/DDBJ databases">
        <authorList>
            <person name="Kucharzyk K."/>
            <person name="Murdoch R.W."/>
            <person name="Higgins S."/>
            <person name="Loffler F."/>
        </authorList>
    </citation>
    <scope>NUCLEOTIDE SEQUENCE</scope>
</reference>
<dbReference type="AlphaFoldDB" id="A0A645FY31"/>
<comment type="caution">
    <text evidence="1">The sequence shown here is derived from an EMBL/GenBank/DDBJ whole genome shotgun (WGS) entry which is preliminary data.</text>
</comment>
<gene>
    <name evidence="1" type="ORF">SDC9_164160</name>
</gene>
<proteinExistence type="predicted"/>
<dbReference type="EMBL" id="VSSQ01063811">
    <property type="protein sequence ID" value="MPN16813.1"/>
    <property type="molecule type" value="Genomic_DNA"/>
</dbReference>
<protein>
    <submittedName>
        <fullName evidence="1">Uncharacterized protein</fullName>
    </submittedName>
</protein>
<evidence type="ECO:0000313" key="1">
    <source>
        <dbReference type="EMBL" id="MPN16813.1"/>
    </source>
</evidence>